<proteinExistence type="predicted"/>
<keyword evidence="2" id="KW-1185">Reference proteome</keyword>
<name>A0ABR7MRT5_9FIRM</name>
<dbReference type="NCBIfam" id="TIGR02837">
    <property type="entry name" value="spore_II_R"/>
    <property type="match status" value="1"/>
</dbReference>
<accession>A0ABR7MRT5</accession>
<organism evidence="1 2">
    <name type="scientific">Jutongia hominis</name>
    <dbReference type="NCBI Taxonomy" id="2763664"/>
    <lineage>
        <taxon>Bacteria</taxon>
        <taxon>Bacillati</taxon>
        <taxon>Bacillota</taxon>
        <taxon>Clostridia</taxon>
        <taxon>Lachnospirales</taxon>
        <taxon>Lachnospiraceae</taxon>
        <taxon>Jutongia</taxon>
    </lineage>
</organism>
<sequence length="282" mass="30342">MIIKKRWIILFAAYIFALGCLLIGMQGLVLELASTTPIASADAETSPVTSSAGTVTLSAAKTDASHTDAANAGALSSVALANTHPAGDQKAIAKKVLRLHIIANSDSAKDQNLKLFVRDQILHSLQNDMKEVHSASEAKKVTKKHLTQIQTAAQKALVSKHCNASVKVVVGKRYFPVKQYGDLTFPAGTYDALCIEIGKADGHNWWCVLFPSLCFVDETTAVVPQDSKEKLQSALSEEDYNSLLSANRQTTSNASTTPAPSPGQKQIKVRFGIADWIHSKVQ</sequence>
<reference evidence="1 2" key="1">
    <citation type="submission" date="2020-08" db="EMBL/GenBank/DDBJ databases">
        <title>Genome public.</title>
        <authorList>
            <person name="Liu C."/>
            <person name="Sun Q."/>
        </authorList>
    </citation>
    <scope>NUCLEOTIDE SEQUENCE [LARGE SCALE GENOMIC DNA]</scope>
    <source>
        <strain evidence="1 2">BX3</strain>
    </source>
</reference>
<dbReference type="InterPro" id="IPR014202">
    <property type="entry name" value="Spore_II_R"/>
</dbReference>
<evidence type="ECO:0000313" key="2">
    <source>
        <dbReference type="Proteomes" id="UP000637513"/>
    </source>
</evidence>
<dbReference type="RefSeq" id="WP_249302722.1">
    <property type="nucleotide sequence ID" value="NZ_JACRSW010000008.1"/>
</dbReference>
<dbReference type="EMBL" id="JACRSW010000008">
    <property type="protein sequence ID" value="MBC8556516.1"/>
    <property type="molecule type" value="Genomic_DNA"/>
</dbReference>
<dbReference type="Pfam" id="PF09551">
    <property type="entry name" value="Spore_II_R"/>
    <property type="match status" value="1"/>
</dbReference>
<dbReference type="Proteomes" id="UP000637513">
    <property type="component" value="Unassembled WGS sequence"/>
</dbReference>
<gene>
    <name evidence="1" type="primary">spoIIR</name>
    <name evidence="1" type="ORF">H8700_02150</name>
</gene>
<comment type="caution">
    <text evidence="1">The sequence shown here is derived from an EMBL/GenBank/DDBJ whole genome shotgun (WGS) entry which is preliminary data.</text>
</comment>
<evidence type="ECO:0000313" key="1">
    <source>
        <dbReference type="EMBL" id="MBC8556516.1"/>
    </source>
</evidence>
<dbReference type="PROSITE" id="PS51257">
    <property type="entry name" value="PROKAR_LIPOPROTEIN"/>
    <property type="match status" value="1"/>
</dbReference>
<protein>
    <submittedName>
        <fullName evidence="1">Stage II sporulation protein R</fullName>
    </submittedName>
</protein>